<dbReference type="AlphaFoldDB" id="A0A1G6HX94"/>
<dbReference type="GO" id="GO:0070290">
    <property type="term" value="F:N-acylphosphatidylethanolamine-specific phospholipase D activity"/>
    <property type="evidence" value="ECO:0007669"/>
    <property type="project" value="InterPro"/>
</dbReference>
<dbReference type="Proteomes" id="UP000242501">
    <property type="component" value="Unassembled WGS sequence"/>
</dbReference>
<evidence type="ECO:0000259" key="1">
    <source>
        <dbReference type="Pfam" id="PF12706"/>
    </source>
</evidence>
<protein>
    <submittedName>
        <fullName evidence="2">L-ascorbate metabolism protein UlaG, beta-lactamase superfamily</fullName>
    </submittedName>
</protein>
<dbReference type="GO" id="GO:0005737">
    <property type="term" value="C:cytoplasm"/>
    <property type="evidence" value="ECO:0007669"/>
    <property type="project" value="TreeGrafter"/>
</dbReference>
<dbReference type="SUPFAM" id="SSF56281">
    <property type="entry name" value="Metallo-hydrolase/oxidoreductase"/>
    <property type="match status" value="1"/>
</dbReference>
<dbReference type="InterPro" id="IPR036866">
    <property type="entry name" value="RibonucZ/Hydroxyglut_hydro"/>
</dbReference>
<dbReference type="InterPro" id="IPR001279">
    <property type="entry name" value="Metallo-B-lactamas"/>
</dbReference>
<dbReference type="PANTHER" id="PTHR15032">
    <property type="entry name" value="N-ACYL-PHOSPHATIDYLETHANOLAMINE-HYDROLYZING PHOSPHOLIPASE D"/>
    <property type="match status" value="1"/>
</dbReference>
<organism evidence="2 3">
    <name type="scientific">Acinetobacter boissieri</name>
    <dbReference type="NCBI Taxonomy" id="1219383"/>
    <lineage>
        <taxon>Bacteria</taxon>
        <taxon>Pseudomonadati</taxon>
        <taxon>Pseudomonadota</taxon>
        <taxon>Gammaproteobacteria</taxon>
        <taxon>Moraxellales</taxon>
        <taxon>Moraxellaceae</taxon>
        <taxon>Acinetobacter</taxon>
    </lineage>
</organism>
<dbReference type="PIRSF" id="PIRSF038896">
    <property type="entry name" value="NAPE-PLD"/>
    <property type="match status" value="1"/>
</dbReference>
<proteinExistence type="predicted"/>
<sequence length="346" mass="40037">MTLKPMHYQLVTQQSYLHCIQKPQWDYSQLDYFKNGRFYNQYPETVALTKGKLFKWLLSRKDKAWSQHDDFSQQAQQRSKTQIVDQAPDVKTWRIWYVNHATILIQIGTFNLLTDPIWADFAGPRQGLGPRRACLAGIALENLPRIDAVLLSHNHYDHMDLATLAWLHERFAMPIYTGVGNSYYLPSSWHVIEMQWGQSIDALGFSLTYTPAQHGSGRGIRDQNKALWGGFCIHYQEDYLYFAADTGYCPQFTTLYEQFGAPKVALLPIGAYEPRKIMKYLHMNPEDAVQAHLDLKSCCSIAIHHHTFQLTDEARDAPADWLRSLVDEHETIQPFYCLLEGQYLDV</sequence>
<dbReference type="Pfam" id="PF12706">
    <property type="entry name" value="Lactamase_B_2"/>
    <property type="match status" value="1"/>
</dbReference>
<dbReference type="EMBL" id="FMYL01000007">
    <property type="protein sequence ID" value="SDB98892.1"/>
    <property type="molecule type" value="Genomic_DNA"/>
</dbReference>
<dbReference type="GO" id="GO:0008270">
    <property type="term" value="F:zinc ion binding"/>
    <property type="evidence" value="ECO:0007669"/>
    <property type="project" value="InterPro"/>
</dbReference>
<keyword evidence="3" id="KW-1185">Reference proteome</keyword>
<dbReference type="InterPro" id="IPR024884">
    <property type="entry name" value="NAPE-PLD"/>
</dbReference>
<evidence type="ECO:0000313" key="3">
    <source>
        <dbReference type="Proteomes" id="UP000242501"/>
    </source>
</evidence>
<dbReference type="STRING" id="1219383.SAMN05421733_10796"/>
<gene>
    <name evidence="2" type="ORF">SAMN05421733_10796</name>
</gene>
<dbReference type="Gene3D" id="3.60.15.10">
    <property type="entry name" value="Ribonuclease Z/Hydroxyacylglutathione hydrolase-like"/>
    <property type="match status" value="1"/>
</dbReference>
<dbReference type="OrthoDB" id="9805728at2"/>
<accession>A0A1G6HX94</accession>
<dbReference type="PANTHER" id="PTHR15032:SF4">
    <property type="entry name" value="N-ACYL-PHOSPHATIDYLETHANOLAMINE-HYDROLYZING PHOSPHOLIPASE D"/>
    <property type="match status" value="1"/>
</dbReference>
<evidence type="ECO:0000313" key="2">
    <source>
        <dbReference type="EMBL" id="SDB98892.1"/>
    </source>
</evidence>
<reference evidence="3" key="1">
    <citation type="submission" date="2016-09" db="EMBL/GenBank/DDBJ databases">
        <authorList>
            <person name="Varghese N."/>
            <person name="Submissions S."/>
        </authorList>
    </citation>
    <scope>NUCLEOTIDE SEQUENCE [LARGE SCALE GENOMIC DNA]</scope>
    <source>
        <strain evidence="3">ANC 4422</strain>
    </source>
</reference>
<name>A0A1G6HX94_9GAMM</name>
<feature type="domain" description="Metallo-beta-lactamase" evidence="1">
    <location>
        <begin position="111"/>
        <end position="305"/>
    </location>
</feature>